<proteinExistence type="predicted"/>
<gene>
    <name evidence="1" type="ORF">QO000_000037</name>
</gene>
<evidence type="ECO:0000313" key="2">
    <source>
        <dbReference type="Proteomes" id="UP001226720"/>
    </source>
</evidence>
<keyword evidence="2" id="KW-1185">Reference proteome</keyword>
<reference evidence="1" key="1">
    <citation type="submission" date="2023-07" db="EMBL/GenBank/DDBJ databases">
        <title>Genomic Encyclopedia of Type Strains, Phase IV (KMG-IV): sequencing the most valuable type-strain genomes for metagenomic binning, comparative biology and taxonomic classification.</title>
        <authorList>
            <person name="Goeker M."/>
        </authorList>
    </citation>
    <scope>NUCLEOTIDE SEQUENCE [LARGE SCALE GENOMIC DNA]</scope>
    <source>
        <strain evidence="1">JSM 076093</strain>
    </source>
</reference>
<dbReference type="EMBL" id="JAUSWM010000001">
    <property type="protein sequence ID" value="MDQ0481084.1"/>
    <property type="molecule type" value="Genomic_DNA"/>
</dbReference>
<protein>
    <submittedName>
        <fullName evidence="1">Uncharacterized protein</fullName>
    </submittedName>
</protein>
<dbReference type="Proteomes" id="UP001226720">
    <property type="component" value="Unassembled WGS sequence"/>
</dbReference>
<sequence length="37" mass="4378">MGASKNKIKDNIYFIQNLKAHPFAEETRLMKLITWKV</sequence>
<organism evidence="1 2">
    <name type="scientific">Guptibacillus hwajinpoensis</name>
    <dbReference type="NCBI Taxonomy" id="208199"/>
    <lineage>
        <taxon>Bacteria</taxon>
        <taxon>Bacillati</taxon>
        <taxon>Bacillota</taxon>
        <taxon>Bacilli</taxon>
        <taxon>Bacillales</taxon>
        <taxon>Guptibacillaceae</taxon>
        <taxon>Guptibacillus</taxon>
    </lineage>
</organism>
<comment type="caution">
    <text evidence="1">The sequence shown here is derived from an EMBL/GenBank/DDBJ whole genome shotgun (WGS) entry which is preliminary data.</text>
</comment>
<name>A0ABU0JVF6_9BACL</name>
<evidence type="ECO:0000313" key="1">
    <source>
        <dbReference type="EMBL" id="MDQ0481084.1"/>
    </source>
</evidence>
<accession>A0ABU0JVF6</accession>